<gene>
    <name evidence="1" type="ORF">SAMCFNEI73_pC0590</name>
</gene>
<organism evidence="1 2">
    <name type="scientific">Sinorhizobium americanum</name>
    <dbReference type="NCBI Taxonomy" id="194963"/>
    <lineage>
        <taxon>Bacteria</taxon>
        <taxon>Pseudomonadati</taxon>
        <taxon>Pseudomonadota</taxon>
        <taxon>Alphaproteobacteria</taxon>
        <taxon>Hyphomicrobiales</taxon>
        <taxon>Rhizobiaceae</taxon>
        <taxon>Sinorhizobium/Ensifer group</taxon>
        <taxon>Sinorhizobium</taxon>
    </lineage>
</organism>
<reference evidence="1 2" key="1">
    <citation type="submission" date="2015-10" db="EMBL/GenBank/DDBJ databases">
        <title>Genomic differences between typical nodule nitrogen-fixing rhizobial strains and those coming from bean seeds.</title>
        <authorList>
            <person name="Peralta H."/>
            <person name="Aguilar-Vera A."/>
            <person name="Diaz R."/>
            <person name="Mora Y."/>
            <person name="Martinez-Batallar G."/>
            <person name="Salazar E."/>
            <person name="Vargas-Lagunas C."/>
            <person name="Encarnacion S."/>
            <person name="Girard L."/>
            <person name="Mora J."/>
        </authorList>
    </citation>
    <scope>NUCLEOTIDE SEQUENCE [LARGE SCALE GENOMIC DNA]</scope>
    <source>
        <strain evidence="1 2">CFNEI 73</strain>
        <plasmid evidence="1 2">C</plasmid>
    </source>
</reference>
<dbReference type="AlphaFoldDB" id="A0A1L3LW64"/>
<accession>A0A1L3LW64</accession>
<keyword evidence="1" id="KW-0614">Plasmid</keyword>
<evidence type="ECO:0000313" key="1">
    <source>
        <dbReference type="EMBL" id="APG94311.1"/>
    </source>
</evidence>
<geneLocation type="plasmid" evidence="1 2">
    <name>C</name>
</geneLocation>
<protein>
    <submittedName>
        <fullName evidence="1">Uncharacterized protein</fullName>
    </submittedName>
</protein>
<keyword evidence="2" id="KW-1185">Reference proteome</keyword>
<name>A0A1L3LW64_9HYPH</name>
<dbReference type="KEGG" id="same:SAMCFNEI73_pC0590"/>
<sequence>MHDWRGIARPKFWPLRLIVHVAQKCAAILGYRHAEKQRPKAHRVNTFERDAL</sequence>
<dbReference type="Proteomes" id="UP000182306">
    <property type="component" value="Plasmid C"/>
</dbReference>
<dbReference type="EMBL" id="CP013110">
    <property type="protein sequence ID" value="APG94311.1"/>
    <property type="molecule type" value="Genomic_DNA"/>
</dbReference>
<proteinExistence type="predicted"/>
<evidence type="ECO:0000313" key="2">
    <source>
        <dbReference type="Proteomes" id="UP000182306"/>
    </source>
</evidence>